<sequence length="681" mass="74262">MRVLEVALRDMASSTEGPMGGPDLSLNISLPCGIKRQSDSSSEESKNSSEQDLGFELWRARRGTVESERTHSESSSNSSEGTAEMFKTNMMMKNDMNVQVDSNSALLSMVSSASRRTSDGRTVDGRASELCLSHRTFYNTAENGHGGLKLSSDEQMSKPSLSQAMLPSLPAAAPAIQSSILDHSPSLKHQFLQANLAGNPNFASSSSAASLLSVLSSKANPNPKIGSAVADREPTIHQKLAPTASFFGGVMEAAAARSSKQEERLSLQKDDPRETASFIRSICRLEGGVQQQSVVEKTSVREDDRERAGVLRSFYRQDGSLQQQRELADKVLITRDDQRDVAGFMGSSFGRQLELGGGEQAHQQLAEKAHSLREEVSEPTGFIRSSSSCKLRSVQGRLPTKRSSRAPRMRWTTNLHAHFVNAVEALGGHERATPKSVLELMNVKDLTLAHVKSHLQMYRTVKTTDKSACINGGLAELFCSPFLRTSNGFLPHREIGSKVMSNSMGYMHMNNILKKMQDAGGHGIEELASDTRHLNVGDTRAMLLGLHPSKRLFAGFNNNNTSRSWPLRDVQAQPQILSKGGVYTGQPSFVQQQDQRISFGETQVSKLLEKEKANGDAHSLFSSTAALKHFVSQRPLTCAREDDTGRAPNLDLTLGRLNSAPASFATQGSDFGPKELLLLKC</sequence>
<reference evidence="9" key="1">
    <citation type="submission" date="2017-05" db="EMBL/GenBank/DDBJ databases">
        <title>Evolution of leaf polarity genes.</title>
        <authorList>
            <person name="Li G.-S."/>
        </authorList>
    </citation>
    <scope>NUCLEOTIDE SEQUENCE</scope>
</reference>
<name>A0A2S0UT77_9MONI</name>
<dbReference type="InterPro" id="IPR009057">
    <property type="entry name" value="Homeodomain-like_sf"/>
</dbReference>
<evidence type="ECO:0000256" key="1">
    <source>
        <dbReference type="ARBA" id="ARBA00004123"/>
    </source>
</evidence>
<evidence type="ECO:0000256" key="7">
    <source>
        <dbReference type="SAM" id="MobiDB-lite"/>
    </source>
</evidence>
<dbReference type="Pfam" id="PF00249">
    <property type="entry name" value="Myb_DNA-binding"/>
    <property type="match status" value="1"/>
</dbReference>
<feature type="region of interest" description="Disordered" evidence="7">
    <location>
        <begin position="7"/>
        <end position="83"/>
    </location>
</feature>
<dbReference type="GO" id="GO:0010158">
    <property type="term" value="P:abaxial cell fate specification"/>
    <property type="evidence" value="ECO:0007669"/>
    <property type="project" value="InterPro"/>
</dbReference>
<comment type="subcellular location">
    <subcellularLocation>
        <location evidence="1">Nucleus</location>
    </subcellularLocation>
</comment>
<dbReference type="FunFam" id="1.10.10.60:FF:000002">
    <property type="entry name" value="Myb family transcription factor"/>
    <property type="match status" value="1"/>
</dbReference>
<feature type="domain" description="Myb-like" evidence="8">
    <location>
        <begin position="408"/>
        <end position="459"/>
    </location>
</feature>
<dbReference type="InterPro" id="IPR001005">
    <property type="entry name" value="SANT/Myb"/>
</dbReference>
<dbReference type="GO" id="GO:0005634">
    <property type="term" value="C:nucleus"/>
    <property type="evidence" value="ECO:0007669"/>
    <property type="project" value="UniProtKB-SubCell"/>
</dbReference>
<keyword evidence="2" id="KW-0217">Developmental protein</keyword>
<gene>
    <name evidence="9" type="primary">KAN4c</name>
</gene>
<dbReference type="Gene3D" id="1.10.10.60">
    <property type="entry name" value="Homeodomain-like"/>
    <property type="match status" value="1"/>
</dbReference>
<dbReference type="InterPro" id="IPR006447">
    <property type="entry name" value="Myb_dom_plants"/>
</dbReference>
<evidence type="ECO:0000256" key="6">
    <source>
        <dbReference type="ARBA" id="ARBA00023242"/>
    </source>
</evidence>
<dbReference type="PANTHER" id="PTHR31496:SF3">
    <property type="entry name" value="TRANSCRIPTION REPRESSOR KAN1"/>
    <property type="match status" value="1"/>
</dbReference>
<evidence type="ECO:0000259" key="8">
    <source>
        <dbReference type="Pfam" id="PF00249"/>
    </source>
</evidence>
<dbReference type="EMBL" id="MF143605">
    <property type="protein sequence ID" value="AWB51019.1"/>
    <property type="molecule type" value="mRNA"/>
</dbReference>
<evidence type="ECO:0000256" key="2">
    <source>
        <dbReference type="ARBA" id="ARBA00022473"/>
    </source>
</evidence>
<evidence type="ECO:0000256" key="4">
    <source>
        <dbReference type="ARBA" id="ARBA00023015"/>
    </source>
</evidence>
<evidence type="ECO:0000313" key="9">
    <source>
        <dbReference type="EMBL" id="AWB51019.1"/>
    </source>
</evidence>
<accession>A0A2S0UT77</accession>
<evidence type="ECO:0000256" key="5">
    <source>
        <dbReference type="ARBA" id="ARBA00023163"/>
    </source>
</evidence>
<protein>
    <submittedName>
        <fullName evidence="9">KANADI protein</fullName>
    </submittedName>
</protein>
<keyword evidence="3" id="KW-0221">Differentiation</keyword>
<dbReference type="SUPFAM" id="SSF46689">
    <property type="entry name" value="Homeodomain-like"/>
    <property type="match status" value="1"/>
</dbReference>
<evidence type="ECO:0000256" key="3">
    <source>
        <dbReference type="ARBA" id="ARBA00022782"/>
    </source>
</evidence>
<dbReference type="NCBIfam" id="TIGR01557">
    <property type="entry name" value="myb_SHAQKYF"/>
    <property type="match status" value="1"/>
</dbReference>
<dbReference type="GO" id="GO:0006355">
    <property type="term" value="P:regulation of DNA-templated transcription"/>
    <property type="evidence" value="ECO:0007669"/>
    <property type="project" value="InterPro"/>
</dbReference>
<dbReference type="AlphaFoldDB" id="A0A2S0UT77"/>
<feature type="compositionally biased region" description="Basic and acidic residues" evidence="7">
    <location>
        <begin position="63"/>
        <end position="72"/>
    </location>
</feature>
<keyword evidence="5" id="KW-0804">Transcription</keyword>
<keyword evidence="4" id="KW-0805">Transcription regulation</keyword>
<dbReference type="PANTHER" id="PTHR31496">
    <property type="entry name" value="TRANSCRIPTION FACTOR KAN2-RELATED"/>
    <property type="match status" value="1"/>
</dbReference>
<proteinExistence type="evidence at transcript level"/>
<dbReference type="InterPro" id="IPR044847">
    <property type="entry name" value="KAN_fam"/>
</dbReference>
<dbReference type="GO" id="GO:0000976">
    <property type="term" value="F:transcription cis-regulatory region binding"/>
    <property type="evidence" value="ECO:0007669"/>
    <property type="project" value="InterPro"/>
</dbReference>
<keyword evidence="6" id="KW-0539">Nucleus</keyword>
<organism evidence="9">
    <name type="scientific">Cyrtomium guizhouense</name>
    <dbReference type="NCBI Taxonomy" id="306076"/>
    <lineage>
        <taxon>Eukaryota</taxon>
        <taxon>Viridiplantae</taxon>
        <taxon>Streptophyta</taxon>
        <taxon>Embryophyta</taxon>
        <taxon>Tracheophyta</taxon>
        <taxon>Polypodiopsida</taxon>
        <taxon>Polypodiidae</taxon>
        <taxon>Polypodiales</taxon>
        <taxon>Polypodiineae</taxon>
        <taxon>Dryopteridaceae</taxon>
        <taxon>Dryopteridoideae</taxon>
        <taxon>Cyrtomium</taxon>
    </lineage>
</organism>